<comment type="caution">
    <text evidence="3">The sequence shown here is derived from an EMBL/GenBank/DDBJ whole genome shotgun (WGS) entry which is preliminary data.</text>
</comment>
<feature type="region of interest" description="Disordered" evidence="1">
    <location>
        <begin position="1"/>
        <end position="37"/>
    </location>
</feature>
<dbReference type="RefSeq" id="WP_132169517.1">
    <property type="nucleotide sequence ID" value="NZ_SMKX01000055.1"/>
</dbReference>
<dbReference type="EMBL" id="SMKX01000055">
    <property type="protein sequence ID" value="TDD58294.1"/>
    <property type="molecule type" value="Genomic_DNA"/>
</dbReference>
<evidence type="ECO:0000256" key="1">
    <source>
        <dbReference type="SAM" id="MobiDB-lite"/>
    </source>
</evidence>
<protein>
    <recommendedName>
        <fullName evidence="5">SAF domain-containing protein</fullName>
    </recommendedName>
</protein>
<name>A0A4R4ZKH0_9ACTN</name>
<sequence length="241" mass="25089">MSTSTGRETVDRQRQRAERGVGTTRKPGGKLPTNSKRRRPAVAALAALLIVGGALIAGLLAVRMDEREAVVQLRNNIGAGQQITRKDLAETRVAGDSLRVVRVDQLSQILDRYAKVNMLKGQLLDPLQVTPVAPIGEGKAEVGIVLIGGRIPAGGLQRGDLVELIKITNGTAGAPVSIGTGTVLEVPEQSATGSGLGEKATTAQSATVLVDKTLIKAITDASGNNRIAAAVLKRGMSVEPK</sequence>
<feature type="compositionally biased region" description="Basic and acidic residues" evidence="1">
    <location>
        <begin position="8"/>
        <end position="19"/>
    </location>
</feature>
<organism evidence="3 4">
    <name type="scientific">Kribbella antibiotica</name>
    <dbReference type="NCBI Taxonomy" id="190195"/>
    <lineage>
        <taxon>Bacteria</taxon>
        <taxon>Bacillati</taxon>
        <taxon>Actinomycetota</taxon>
        <taxon>Actinomycetes</taxon>
        <taxon>Propionibacteriales</taxon>
        <taxon>Kribbellaceae</taxon>
        <taxon>Kribbella</taxon>
    </lineage>
</organism>
<dbReference type="CDD" id="cd11614">
    <property type="entry name" value="SAF_CpaB_FlgA_like"/>
    <property type="match status" value="1"/>
</dbReference>
<evidence type="ECO:0000313" key="3">
    <source>
        <dbReference type="EMBL" id="TDD58294.1"/>
    </source>
</evidence>
<evidence type="ECO:0000313" key="4">
    <source>
        <dbReference type="Proteomes" id="UP000295124"/>
    </source>
</evidence>
<accession>A0A4R4ZKH0</accession>
<dbReference type="Proteomes" id="UP000295124">
    <property type="component" value="Unassembled WGS sequence"/>
</dbReference>
<reference evidence="3 4" key="1">
    <citation type="submission" date="2019-03" db="EMBL/GenBank/DDBJ databases">
        <title>Draft genome sequences of novel Actinobacteria.</title>
        <authorList>
            <person name="Sahin N."/>
            <person name="Ay H."/>
            <person name="Saygin H."/>
        </authorList>
    </citation>
    <scope>NUCLEOTIDE SEQUENCE [LARGE SCALE GENOMIC DNA]</scope>
    <source>
        <strain evidence="3 4">JCM 13523</strain>
    </source>
</reference>
<keyword evidence="2" id="KW-0472">Membrane</keyword>
<dbReference type="OrthoDB" id="5185591at2"/>
<feature type="transmembrane region" description="Helical" evidence="2">
    <location>
        <begin position="41"/>
        <end position="62"/>
    </location>
</feature>
<evidence type="ECO:0008006" key="5">
    <source>
        <dbReference type="Google" id="ProtNLM"/>
    </source>
</evidence>
<keyword evidence="2" id="KW-1133">Transmembrane helix</keyword>
<gene>
    <name evidence="3" type="ORF">E1263_19970</name>
</gene>
<proteinExistence type="predicted"/>
<keyword evidence="2" id="KW-0812">Transmembrane</keyword>
<dbReference type="AlphaFoldDB" id="A0A4R4ZKH0"/>
<evidence type="ECO:0000256" key="2">
    <source>
        <dbReference type="SAM" id="Phobius"/>
    </source>
</evidence>
<keyword evidence="4" id="KW-1185">Reference proteome</keyword>